<keyword evidence="3" id="KW-1185">Reference proteome</keyword>
<organism evidence="2 3">
    <name type="scientific">Dokdonella ginsengisoli</name>
    <dbReference type="NCBI Taxonomy" id="363846"/>
    <lineage>
        <taxon>Bacteria</taxon>
        <taxon>Pseudomonadati</taxon>
        <taxon>Pseudomonadota</taxon>
        <taxon>Gammaproteobacteria</taxon>
        <taxon>Lysobacterales</taxon>
        <taxon>Rhodanobacteraceae</taxon>
        <taxon>Dokdonella</taxon>
    </lineage>
</organism>
<sequence length="465" mass="48399">MSLLVVLAALVFLMLVAYRGYSVILFAPVAALGAVLLTDPGLVAPMFTGLFMDRMVGFLKLYFPVFLLGAVFGKLIELAGFSKSIVAATIGLVGRSRAILAIVLVCALLTYGGVSLFVVVFAVYPFAAELFRQSDIPKRLIPGTIALGAFTFTMDALPGTPQIQNIIPTTFFETNAWAAPWLGTLGALFVLAAGLAYLESRRRRAAAAGEGYGSDLSNEPAPFRGERLAHPLLALLPLVVVGVLNFALTQAIPRWYGASHSFVPAAVGEAKPVVQEVARLAAIWAVEGALLAGIACVLVFGWRAVRASFAEGSKTAVGGALLASMNTASEYGFGAVIAALPGFLVVADALRAIPNPLVNEAVSVTALAGITGSASGGMSIALAAMADTFVRNAQAAGIPMEVLHRVAAMASGGMDTLPHNGAVITLLAVTGLTHRQSYRDIFAITLIKTLAVFVVIATYYATGLV</sequence>
<keyword evidence="1" id="KW-0812">Transmembrane</keyword>
<dbReference type="InterPro" id="IPR003474">
    <property type="entry name" value="Glcn_transporter"/>
</dbReference>
<evidence type="ECO:0000313" key="3">
    <source>
        <dbReference type="Proteomes" id="UP001595886"/>
    </source>
</evidence>
<feature type="transmembrane region" description="Helical" evidence="1">
    <location>
        <begin position="232"/>
        <end position="252"/>
    </location>
</feature>
<dbReference type="EMBL" id="JBHSHD010000006">
    <property type="protein sequence ID" value="MFC4820081.1"/>
    <property type="molecule type" value="Genomic_DNA"/>
</dbReference>
<keyword evidence="1" id="KW-0472">Membrane</keyword>
<dbReference type="PANTHER" id="PTHR30354">
    <property type="entry name" value="GNT FAMILY GLUCONATE TRANSPORTER"/>
    <property type="match status" value="1"/>
</dbReference>
<comment type="caution">
    <text evidence="2">The sequence shown here is derived from an EMBL/GenBank/DDBJ whole genome shotgun (WGS) entry which is preliminary data.</text>
</comment>
<reference evidence="3" key="1">
    <citation type="journal article" date="2019" name="Int. J. Syst. Evol. Microbiol.">
        <title>The Global Catalogue of Microorganisms (GCM) 10K type strain sequencing project: providing services to taxonomists for standard genome sequencing and annotation.</title>
        <authorList>
            <consortium name="The Broad Institute Genomics Platform"/>
            <consortium name="The Broad Institute Genome Sequencing Center for Infectious Disease"/>
            <person name="Wu L."/>
            <person name="Ma J."/>
        </authorList>
    </citation>
    <scope>NUCLEOTIDE SEQUENCE [LARGE SCALE GENOMIC DNA]</scope>
    <source>
        <strain evidence="3">CCUG 30340</strain>
    </source>
</reference>
<dbReference type="RefSeq" id="WP_380019907.1">
    <property type="nucleotide sequence ID" value="NZ_JBHSHD010000006.1"/>
</dbReference>
<keyword evidence="1" id="KW-1133">Transmembrane helix</keyword>
<feature type="transmembrane region" description="Helical" evidence="1">
    <location>
        <begin position="331"/>
        <end position="350"/>
    </location>
</feature>
<feature type="transmembrane region" description="Helical" evidence="1">
    <location>
        <begin position="57"/>
        <end position="77"/>
    </location>
</feature>
<feature type="transmembrane region" description="Helical" evidence="1">
    <location>
        <begin position="98"/>
        <end position="124"/>
    </location>
</feature>
<feature type="transmembrane region" description="Helical" evidence="1">
    <location>
        <begin position="178"/>
        <end position="198"/>
    </location>
</feature>
<feature type="transmembrane region" description="Helical" evidence="1">
    <location>
        <begin position="362"/>
        <end position="384"/>
    </location>
</feature>
<gene>
    <name evidence="2" type="ORF">ACFO6Q_07090</name>
</gene>
<evidence type="ECO:0000256" key="1">
    <source>
        <dbReference type="SAM" id="Phobius"/>
    </source>
</evidence>
<feature type="transmembrane region" description="Helical" evidence="1">
    <location>
        <begin position="441"/>
        <end position="461"/>
    </location>
</feature>
<protein>
    <submittedName>
        <fullName evidence="2">GntP family permease</fullName>
    </submittedName>
</protein>
<evidence type="ECO:0000313" key="2">
    <source>
        <dbReference type="EMBL" id="MFC4820081.1"/>
    </source>
</evidence>
<feature type="transmembrane region" description="Helical" evidence="1">
    <location>
        <begin position="281"/>
        <end position="305"/>
    </location>
</feature>
<dbReference type="PANTHER" id="PTHR30354:SF7">
    <property type="entry name" value="BLL7963 PROTEIN"/>
    <property type="match status" value="1"/>
</dbReference>
<proteinExistence type="predicted"/>
<accession>A0ABV9QTC0</accession>
<dbReference type="Proteomes" id="UP001595886">
    <property type="component" value="Unassembled WGS sequence"/>
</dbReference>
<name>A0ABV9QTC0_9GAMM</name>